<evidence type="ECO:0000256" key="12">
    <source>
        <dbReference type="ARBA" id="ARBA00023180"/>
    </source>
</evidence>
<evidence type="ECO:0000313" key="17">
    <source>
        <dbReference type="EMBL" id="CAH0715423.1"/>
    </source>
</evidence>
<dbReference type="SUPFAM" id="SSF90123">
    <property type="entry name" value="ABC transporter transmembrane region"/>
    <property type="match status" value="2"/>
</dbReference>
<feature type="transmembrane region" description="Helical" evidence="14">
    <location>
        <begin position="191"/>
        <end position="209"/>
    </location>
</feature>
<evidence type="ECO:0000256" key="5">
    <source>
        <dbReference type="ARBA" id="ARBA00022692"/>
    </source>
</evidence>
<dbReference type="Pfam" id="PF00005">
    <property type="entry name" value="ABC_tran"/>
    <property type="match status" value="2"/>
</dbReference>
<evidence type="ECO:0000256" key="13">
    <source>
        <dbReference type="ARBA" id="ARBA00034018"/>
    </source>
</evidence>
<comment type="subcellular location">
    <subcellularLocation>
        <location evidence="1">Membrane</location>
        <topology evidence="1">Multi-pass membrane protein</topology>
    </subcellularLocation>
</comment>
<evidence type="ECO:0000256" key="10">
    <source>
        <dbReference type="ARBA" id="ARBA00022989"/>
    </source>
</evidence>
<feature type="domain" description="ABC transporter" evidence="15">
    <location>
        <begin position="1017"/>
        <end position="1255"/>
    </location>
</feature>
<dbReference type="SUPFAM" id="SSF52540">
    <property type="entry name" value="P-loop containing nucleoside triphosphate hydrolases"/>
    <property type="match status" value="2"/>
</dbReference>
<proteinExistence type="inferred from homology"/>
<evidence type="ECO:0000256" key="7">
    <source>
        <dbReference type="ARBA" id="ARBA00022741"/>
    </source>
</evidence>
<accession>A0A8J9V3U5</accession>
<dbReference type="InterPro" id="IPR036640">
    <property type="entry name" value="ABC1_TM_sf"/>
</dbReference>
<dbReference type="Pfam" id="PF00664">
    <property type="entry name" value="ABC_membrane"/>
    <property type="match status" value="2"/>
</dbReference>
<dbReference type="CDD" id="cd18578">
    <property type="entry name" value="ABC_6TM_Pgp_ABCB1_D2_like"/>
    <property type="match status" value="1"/>
</dbReference>
<evidence type="ECO:0000256" key="9">
    <source>
        <dbReference type="ARBA" id="ARBA00022967"/>
    </source>
</evidence>
<dbReference type="GO" id="GO:0016887">
    <property type="term" value="F:ATP hydrolysis activity"/>
    <property type="evidence" value="ECO:0007669"/>
    <property type="project" value="InterPro"/>
</dbReference>
<dbReference type="Gene3D" id="3.40.50.300">
    <property type="entry name" value="P-loop containing nucleotide triphosphate hydrolases"/>
    <property type="match status" value="2"/>
</dbReference>
<evidence type="ECO:0000256" key="3">
    <source>
        <dbReference type="ARBA" id="ARBA00012191"/>
    </source>
</evidence>
<dbReference type="Proteomes" id="UP000838878">
    <property type="component" value="Chromosome 10"/>
</dbReference>
<dbReference type="OrthoDB" id="6500128at2759"/>
<dbReference type="InterPro" id="IPR003439">
    <property type="entry name" value="ABC_transporter-like_ATP-bd"/>
</dbReference>
<feature type="transmembrane region" description="Helical" evidence="14">
    <location>
        <begin position="837"/>
        <end position="855"/>
    </location>
</feature>
<dbReference type="CDD" id="cd03249">
    <property type="entry name" value="ABC_MTABC3_MDL1_MDL2"/>
    <property type="match status" value="2"/>
</dbReference>
<evidence type="ECO:0000256" key="11">
    <source>
        <dbReference type="ARBA" id="ARBA00023136"/>
    </source>
</evidence>
<dbReference type="AlphaFoldDB" id="A0A8J9V3U5"/>
<dbReference type="Gene3D" id="1.20.1560.10">
    <property type="entry name" value="ABC transporter type 1, transmembrane domain"/>
    <property type="match status" value="1"/>
</dbReference>
<keyword evidence="12" id="KW-0325">Glycoprotein</keyword>
<comment type="similarity">
    <text evidence="2">Belongs to the ABC transporter superfamily. ABCB family. Multidrug resistance exporter (TC 3.A.1.201) subfamily.</text>
</comment>
<feature type="transmembrane region" description="Helical" evidence="14">
    <location>
        <begin position="61"/>
        <end position="84"/>
    </location>
</feature>
<evidence type="ECO:0000256" key="1">
    <source>
        <dbReference type="ARBA" id="ARBA00004141"/>
    </source>
</evidence>
<feature type="transmembrane region" description="Helical" evidence="14">
    <location>
        <begin position="215"/>
        <end position="237"/>
    </location>
</feature>
<feature type="transmembrane region" description="Helical" evidence="14">
    <location>
        <begin position="121"/>
        <end position="142"/>
    </location>
</feature>
<sequence length="1258" mass="137592">MKDLEEKGRKSYTVNDLSKVEFTKNGTVNDKESASAAENGNEVPSVSFITLYRFATGLDKLYIFLAIISSIICGCLTPINTLLFSSLLQSMVSFGISVQVGEPQNEEFLKAIREFAINNSIVGAVLVILSYAATAFMNIAAFNQVYRIRQEYLKAALNQDFEYFDTHQTGDFAVKMTSDVVKLEDGIGEKLATFIFYQAAFVSSIIMALVKGWKLALLCLISFPVTLFLVGLAGLIASRLSKKEAIASGKAGAIAEEVLAAVRTVYAFSGQRKEIERYEKHLIEARSINIKKGFFNGMAMGTLFFCIFCAYALSFWFGYRLMVEEPETYDVDTMIAVFFGVMMGSANFGISSTLMEVFGVARGAGAQIFNLIDNVPYINPLLNRGFTPSKIEGNIEFKNVVFHYPSRPDVPVLKGVNLTVQRGQSVALVGHSGCGKSTIIQLLSRYYDVVDGSVLIDGNDIREVSVRWLRAQVGLVGQEPVLFNTTVKQNIRYGREDATDADIEAAAKQANAHEFITKLPSGYDTLVGERGASLSGGQKQRIAIARALVRNPRILLLDEATSALDTSSEAKVQKALDKASEGRTTIVVAHRLTTIRNVDKIYVFKSGNMVESGNHEELMSKKGHYYDMVMLQSSPDLNETGQRNNLDRAVSILSEKDEEEHLETKIEDVDQSLDAEDVSFAQVVKLNAPEWKSITAASLCSLVSGFSMPLLAVILGDFLGVLSNPDTEAVTAEVRRYALIFVGIGVFSGVTNFVMVSMYGMAGEHLTARLRKLMFEKLLQQEIGFFDDKNNSTGALCARLSGEAAAVQGATGQRIGTVLQAVGTFSFALGVSLYYEWRLGLVALAFVPFMAAVLYKEGRMVTAESFGTAKTMESSSKVAVEAVSNVRTVASLGREQAFTEEYARLLLPALTMAKRTTHWRGLVFGLSRGLFNFVYSATLFYGGNLMVYQGVGYDVILKSAQTLLMGSSSATQAFAFAPNFQKGIKAAGRVIVILNRQSKITDPAQPAVEDFEGTGEASLQNVYFKYPTRPLIQVLKNLDLEIENGKTIALVGASGCGKSTIIQMLERYYDPDEGIVAQNGIPLPKIRLVDVRKTIGFVQQEPILFDRTIGENIAYGDNLQILKMENVIEAAKQANIHNFIISLPMGYDTNIGSKGTQLSGGQKQRVAIARALIRKPKMLLLDEATSALDTESEKVVQEALDAAKAGRTCVVIAHRLSTVRDADVICVLSDGCVAESGTHSQLLDHKGLYYNLNRQGYS</sequence>
<feature type="non-terminal residue" evidence="17">
    <location>
        <position position="1258"/>
    </location>
</feature>
<dbReference type="FunFam" id="3.40.50.300:FF:000205">
    <property type="entry name" value="ABC transporter B family member 4"/>
    <property type="match status" value="1"/>
</dbReference>
<feature type="domain" description="ABC transporter" evidence="15">
    <location>
        <begin position="395"/>
        <end position="631"/>
    </location>
</feature>
<dbReference type="InterPro" id="IPR027417">
    <property type="entry name" value="P-loop_NTPase"/>
</dbReference>
<evidence type="ECO:0000256" key="4">
    <source>
        <dbReference type="ARBA" id="ARBA00022448"/>
    </source>
</evidence>
<reference evidence="17" key="1">
    <citation type="submission" date="2021-12" db="EMBL/GenBank/DDBJ databases">
        <authorList>
            <person name="Martin H S."/>
        </authorList>
    </citation>
    <scope>NUCLEOTIDE SEQUENCE</scope>
</reference>
<evidence type="ECO:0000256" key="8">
    <source>
        <dbReference type="ARBA" id="ARBA00022840"/>
    </source>
</evidence>
<dbReference type="GO" id="GO:0015421">
    <property type="term" value="F:ABC-type oligopeptide transporter activity"/>
    <property type="evidence" value="ECO:0007669"/>
    <property type="project" value="TreeGrafter"/>
</dbReference>
<dbReference type="InterPro" id="IPR017871">
    <property type="entry name" value="ABC_transporter-like_CS"/>
</dbReference>
<keyword evidence="10 14" id="KW-1133">Transmembrane helix</keyword>
<feature type="domain" description="ABC transmembrane type-1" evidence="16">
    <location>
        <begin position="64"/>
        <end position="358"/>
    </location>
</feature>
<dbReference type="PROSITE" id="PS00211">
    <property type="entry name" value="ABC_TRANSPORTER_1"/>
    <property type="match status" value="2"/>
</dbReference>
<feature type="transmembrane region" description="Helical" evidence="14">
    <location>
        <begin position="736"/>
        <end position="762"/>
    </location>
</feature>
<dbReference type="InterPro" id="IPR011527">
    <property type="entry name" value="ABC1_TM_dom"/>
</dbReference>
<evidence type="ECO:0000256" key="6">
    <source>
        <dbReference type="ARBA" id="ARBA00022737"/>
    </source>
</evidence>
<evidence type="ECO:0000259" key="15">
    <source>
        <dbReference type="PROSITE" id="PS50893"/>
    </source>
</evidence>
<dbReference type="CDD" id="cd18577">
    <property type="entry name" value="ABC_6TM_Pgp_ABCB1_D1_like"/>
    <property type="match status" value="1"/>
</dbReference>
<organism evidence="17 18">
    <name type="scientific">Brenthis ino</name>
    <name type="common">lesser marbled fritillary</name>
    <dbReference type="NCBI Taxonomy" id="405034"/>
    <lineage>
        <taxon>Eukaryota</taxon>
        <taxon>Metazoa</taxon>
        <taxon>Ecdysozoa</taxon>
        <taxon>Arthropoda</taxon>
        <taxon>Hexapoda</taxon>
        <taxon>Insecta</taxon>
        <taxon>Pterygota</taxon>
        <taxon>Neoptera</taxon>
        <taxon>Endopterygota</taxon>
        <taxon>Lepidoptera</taxon>
        <taxon>Glossata</taxon>
        <taxon>Ditrysia</taxon>
        <taxon>Papilionoidea</taxon>
        <taxon>Nymphalidae</taxon>
        <taxon>Heliconiinae</taxon>
        <taxon>Argynnini</taxon>
        <taxon>Brenthis</taxon>
    </lineage>
</organism>
<keyword evidence="8" id="KW-0067">ATP-binding</keyword>
<keyword evidence="6" id="KW-0677">Repeat</keyword>
<dbReference type="PANTHER" id="PTHR43394:SF27">
    <property type="entry name" value="ATP-DEPENDENT TRANSLOCASE ABCB1-LIKE"/>
    <property type="match status" value="1"/>
</dbReference>
<dbReference type="PROSITE" id="PS50929">
    <property type="entry name" value="ABC_TM1F"/>
    <property type="match status" value="2"/>
</dbReference>
<evidence type="ECO:0000259" key="16">
    <source>
        <dbReference type="PROSITE" id="PS50929"/>
    </source>
</evidence>
<dbReference type="GO" id="GO:0005524">
    <property type="term" value="F:ATP binding"/>
    <property type="evidence" value="ECO:0007669"/>
    <property type="project" value="UniProtKB-KW"/>
</dbReference>
<keyword evidence="18" id="KW-1185">Reference proteome</keyword>
<dbReference type="PANTHER" id="PTHR43394">
    <property type="entry name" value="ATP-DEPENDENT PERMEASE MDL1, MITOCHONDRIAL"/>
    <property type="match status" value="1"/>
</dbReference>
<dbReference type="SMART" id="SM00382">
    <property type="entry name" value="AAA"/>
    <property type="match status" value="2"/>
</dbReference>
<evidence type="ECO:0000313" key="18">
    <source>
        <dbReference type="Proteomes" id="UP000838878"/>
    </source>
</evidence>
<dbReference type="GO" id="GO:0097254">
    <property type="term" value="P:renal tubular secretion"/>
    <property type="evidence" value="ECO:0007669"/>
    <property type="project" value="UniProtKB-ARBA"/>
</dbReference>
<dbReference type="FunFam" id="3.40.50.300:FF:000479">
    <property type="entry name" value="Multidrug resistance protein 1A"/>
    <property type="match status" value="1"/>
</dbReference>
<keyword evidence="4" id="KW-0813">Transport</keyword>
<feature type="transmembrane region" description="Helical" evidence="14">
    <location>
        <begin position="694"/>
        <end position="716"/>
    </location>
</feature>
<dbReference type="PROSITE" id="PS50893">
    <property type="entry name" value="ABC_TRANSPORTER_2"/>
    <property type="match status" value="2"/>
</dbReference>
<name>A0A8J9V3U5_9NEOP</name>
<feature type="domain" description="ABC transmembrane type-1" evidence="16">
    <location>
        <begin position="696"/>
        <end position="982"/>
    </location>
</feature>
<keyword evidence="5 14" id="KW-0812">Transmembrane</keyword>
<dbReference type="EMBL" id="OV170230">
    <property type="protein sequence ID" value="CAH0715423.1"/>
    <property type="molecule type" value="Genomic_DNA"/>
</dbReference>
<gene>
    <name evidence="17" type="ORF">BINO364_LOCUS2350</name>
</gene>
<keyword evidence="9" id="KW-1278">Translocase</keyword>
<dbReference type="GO" id="GO:0090374">
    <property type="term" value="P:oligopeptide export from mitochondrion"/>
    <property type="evidence" value="ECO:0007669"/>
    <property type="project" value="TreeGrafter"/>
</dbReference>
<evidence type="ECO:0000256" key="2">
    <source>
        <dbReference type="ARBA" id="ARBA00007577"/>
    </source>
</evidence>
<dbReference type="EC" id="7.6.2.2" evidence="3"/>
<dbReference type="InterPro" id="IPR039421">
    <property type="entry name" value="Type_1_exporter"/>
</dbReference>
<comment type="catalytic activity">
    <reaction evidence="13">
        <text>ATP + H2O + xenobioticSide 1 = ADP + phosphate + xenobioticSide 2.</text>
        <dbReference type="EC" id="7.6.2.2"/>
    </reaction>
</comment>
<dbReference type="GO" id="GO:0008559">
    <property type="term" value="F:ABC-type xenobiotic transporter activity"/>
    <property type="evidence" value="ECO:0007669"/>
    <property type="project" value="UniProtKB-EC"/>
</dbReference>
<keyword evidence="7" id="KW-0547">Nucleotide-binding</keyword>
<evidence type="ECO:0000256" key="14">
    <source>
        <dbReference type="SAM" id="Phobius"/>
    </source>
</evidence>
<dbReference type="InterPro" id="IPR003593">
    <property type="entry name" value="AAA+_ATPase"/>
</dbReference>
<protein>
    <recommendedName>
        <fullName evidence="3">ABC-type xenobiotic transporter</fullName>
        <ecNumber evidence="3">7.6.2.2</ecNumber>
    </recommendedName>
</protein>
<feature type="transmembrane region" description="Helical" evidence="14">
    <location>
        <begin position="294"/>
        <end position="319"/>
    </location>
</feature>
<keyword evidence="11 14" id="KW-0472">Membrane</keyword>
<dbReference type="GO" id="GO:0005743">
    <property type="term" value="C:mitochondrial inner membrane"/>
    <property type="evidence" value="ECO:0007669"/>
    <property type="project" value="TreeGrafter"/>
</dbReference>
<dbReference type="GO" id="GO:0017085">
    <property type="term" value="P:response to insecticide"/>
    <property type="evidence" value="ECO:0007669"/>
    <property type="project" value="UniProtKB-ARBA"/>
</dbReference>